<dbReference type="OMA" id="QEACIEY"/>
<dbReference type="GO" id="GO:0046872">
    <property type="term" value="F:metal ion binding"/>
    <property type="evidence" value="ECO:0007669"/>
    <property type="project" value="UniProtKB-KW"/>
</dbReference>
<reference evidence="1 2" key="1">
    <citation type="submission" date="2016-02" db="EMBL/GenBank/DDBJ databases">
        <title>Genome analysis of coral dinoflagellate symbionts highlights evolutionary adaptations to a symbiotic lifestyle.</title>
        <authorList>
            <person name="Aranda M."/>
            <person name="Li Y."/>
            <person name="Liew Y.J."/>
            <person name="Baumgarten S."/>
            <person name="Simakov O."/>
            <person name="Wilson M."/>
            <person name="Piel J."/>
            <person name="Ashoor H."/>
            <person name="Bougouffa S."/>
            <person name="Bajic V.B."/>
            <person name="Ryu T."/>
            <person name="Ravasi T."/>
            <person name="Bayer T."/>
            <person name="Micklem G."/>
            <person name="Kim H."/>
            <person name="Bhak J."/>
            <person name="Lajeunesse T.C."/>
            <person name="Voolstra C.R."/>
        </authorList>
    </citation>
    <scope>NUCLEOTIDE SEQUENCE [LARGE SCALE GENOMIC DNA]</scope>
    <source>
        <strain evidence="1 2">CCMP2467</strain>
    </source>
</reference>
<dbReference type="Proteomes" id="UP000186817">
    <property type="component" value="Unassembled WGS sequence"/>
</dbReference>
<gene>
    <name evidence="1" type="ORF">AK812_SmicGene19173</name>
</gene>
<name>A0A1Q9DT88_SYMMI</name>
<dbReference type="AlphaFoldDB" id="A0A1Q9DT88"/>
<sequence length="153" mass="16652">MSLRPGTLWLNDVHGCPFKQMDPKALQQQLQRLPTVKIRWRVPSAYVGEIERLIKEGKRYQEACIEYFKPRAERAGAPWSAVLYVAEAGSTFFLICEAKDAAKGESAGNPAPVAVLACLAFAVSKKCCAPAASKLSDFCRLGTGALLGHLAWG</sequence>
<dbReference type="GO" id="GO:0051539">
    <property type="term" value="F:4 iron, 4 sulfur cluster binding"/>
    <property type="evidence" value="ECO:0007669"/>
    <property type="project" value="UniProtKB-KW"/>
</dbReference>
<organism evidence="1 2">
    <name type="scientific">Symbiodinium microadriaticum</name>
    <name type="common">Dinoflagellate</name>
    <name type="synonym">Zooxanthella microadriatica</name>
    <dbReference type="NCBI Taxonomy" id="2951"/>
    <lineage>
        <taxon>Eukaryota</taxon>
        <taxon>Sar</taxon>
        <taxon>Alveolata</taxon>
        <taxon>Dinophyceae</taxon>
        <taxon>Suessiales</taxon>
        <taxon>Symbiodiniaceae</taxon>
        <taxon>Symbiodinium</taxon>
    </lineage>
</organism>
<comment type="caution">
    <text evidence="1">The sequence shown here is derived from an EMBL/GenBank/DDBJ whole genome shotgun (WGS) entry which is preliminary data.</text>
</comment>
<keyword evidence="2" id="KW-1185">Reference proteome</keyword>
<evidence type="ECO:0000313" key="2">
    <source>
        <dbReference type="Proteomes" id="UP000186817"/>
    </source>
</evidence>
<accession>A0A1Q9DT88</accession>
<dbReference type="GO" id="GO:0006269">
    <property type="term" value="P:DNA replication, synthesis of primer"/>
    <property type="evidence" value="ECO:0007669"/>
    <property type="project" value="UniProtKB-KW"/>
</dbReference>
<protein>
    <submittedName>
        <fullName evidence="1">Uncharacterized protein</fullName>
    </submittedName>
</protein>
<proteinExistence type="predicted"/>
<evidence type="ECO:0000313" key="1">
    <source>
        <dbReference type="EMBL" id="OLP98384.1"/>
    </source>
</evidence>
<dbReference type="EMBL" id="LSRX01000399">
    <property type="protein sequence ID" value="OLP98384.1"/>
    <property type="molecule type" value="Genomic_DNA"/>
</dbReference>